<protein>
    <recommendedName>
        <fullName evidence="3">Reverse transcriptase/retrotransposon-derived protein RNase H-like domain-containing protein</fullName>
    </recommendedName>
</protein>
<accession>A0A438CAQ9</accession>
<evidence type="ECO:0008006" key="3">
    <source>
        <dbReference type="Google" id="ProtNLM"/>
    </source>
</evidence>
<evidence type="ECO:0000313" key="1">
    <source>
        <dbReference type="EMBL" id="RVW20317.1"/>
    </source>
</evidence>
<evidence type="ECO:0000313" key="2">
    <source>
        <dbReference type="Proteomes" id="UP000288805"/>
    </source>
</evidence>
<comment type="caution">
    <text evidence="1">The sequence shown here is derived from an EMBL/GenBank/DDBJ whole genome shotgun (WGS) entry which is preliminary data.</text>
</comment>
<dbReference type="AlphaFoldDB" id="A0A438CAQ9"/>
<gene>
    <name evidence="1" type="ORF">CK203_104607</name>
</gene>
<organism evidence="1 2">
    <name type="scientific">Vitis vinifera</name>
    <name type="common">Grape</name>
    <dbReference type="NCBI Taxonomy" id="29760"/>
    <lineage>
        <taxon>Eukaryota</taxon>
        <taxon>Viridiplantae</taxon>
        <taxon>Streptophyta</taxon>
        <taxon>Embryophyta</taxon>
        <taxon>Tracheophyta</taxon>
        <taxon>Spermatophyta</taxon>
        <taxon>Magnoliopsida</taxon>
        <taxon>eudicotyledons</taxon>
        <taxon>Gunneridae</taxon>
        <taxon>Pentapetalae</taxon>
        <taxon>rosids</taxon>
        <taxon>Vitales</taxon>
        <taxon>Vitaceae</taxon>
        <taxon>Viteae</taxon>
        <taxon>Vitis</taxon>
    </lineage>
</organism>
<proteinExistence type="predicted"/>
<dbReference type="Proteomes" id="UP000288805">
    <property type="component" value="Unassembled WGS sequence"/>
</dbReference>
<name>A0A438CAQ9_VITVI</name>
<dbReference type="EMBL" id="QGNW01002377">
    <property type="protein sequence ID" value="RVW20317.1"/>
    <property type="molecule type" value="Genomic_DNA"/>
</dbReference>
<sequence length="96" mass="11189">MRLWRKCWQISGFMVSQGIEVSPIKSRQSWKHLPGTRRSCTRLTGKLVALGRFIARFTDELRPFFLQYEKLEHTDGRTVAKTLLKRLSIVSCNHPS</sequence>
<reference evidence="1 2" key="1">
    <citation type="journal article" date="2018" name="PLoS Genet.">
        <title>Population sequencing reveals clonal diversity and ancestral inbreeding in the grapevine cultivar Chardonnay.</title>
        <authorList>
            <person name="Roach M.J."/>
            <person name="Johnson D.L."/>
            <person name="Bohlmann J."/>
            <person name="van Vuuren H.J."/>
            <person name="Jones S.J."/>
            <person name="Pretorius I.S."/>
            <person name="Schmidt S.A."/>
            <person name="Borneman A.R."/>
        </authorList>
    </citation>
    <scope>NUCLEOTIDE SEQUENCE [LARGE SCALE GENOMIC DNA]</scope>
    <source>
        <strain evidence="2">cv. Chardonnay</strain>
        <tissue evidence="1">Leaf</tissue>
    </source>
</reference>